<dbReference type="NCBIfam" id="TIGR01777">
    <property type="entry name" value="yfcH"/>
    <property type="match status" value="1"/>
</dbReference>
<name>A0ABW2V3N3_9BACL</name>
<reference evidence="5" key="1">
    <citation type="journal article" date="2019" name="Int. J. Syst. Evol. Microbiol.">
        <title>The Global Catalogue of Microorganisms (GCM) 10K type strain sequencing project: providing services to taxonomists for standard genome sequencing and annotation.</title>
        <authorList>
            <consortium name="The Broad Institute Genomics Platform"/>
            <consortium name="The Broad Institute Genome Sequencing Center for Infectious Disease"/>
            <person name="Wu L."/>
            <person name="Ma J."/>
        </authorList>
    </citation>
    <scope>NUCLEOTIDE SEQUENCE [LARGE SCALE GENOMIC DNA]</scope>
    <source>
        <strain evidence="5">JCM 18657</strain>
    </source>
</reference>
<evidence type="ECO:0000259" key="3">
    <source>
        <dbReference type="Pfam" id="PF08338"/>
    </source>
</evidence>
<dbReference type="Gene3D" id="3.40.50.720">
    <property type="entry name" value="NAD(P)-binding Rossmann-like Domain"/>
    <property type="match status" value="1"/>
</dbReference>
<gene>
    <name evidence="4" type="ORF">ACFQWB_12615</name>
</gene>
<dbReference type="InterPro" id="IPR013549">
    <property type="entry name" value="DUF1731"/>
</dbReference>
<protein>
    <submittedName>
        <fullName evidence="4">TIGR01777 family oxidoreductase</fullName>
    </submittedName>
</protein>
<dbReference type="Pfam" id="PF01370">
    <property type="entry name" value="Epimerase"/>
    <property type="match status" value="1"/>
</dbReference>
<evidence type="ECO:0000313" key="5">
    <source>
        <dbReference type="Proteomes" id="UP001596528"/>
    </source>
</evidence>
<feature type="domain" description="DUF1731" evidence="3">
    <location>
        <begin position="252"/>
        <end position="298"/>
    </location>
</feature>
<dbReference type="InterPro" id="IPR001509">
    <property type="entry name" value="Epimerase_deHydtase"/>
</dbReference>
<dbReference type="InterPro" id="IPR036291">
    <property type="entry name" value="NAD(P)-bd_dom_sf"/>
</dbReference>
<dbReference type="Proteomes" id="UP001596528">
    <property type="component" value="Unassembled WGS sequence"/>
</dbReference>
<dbReference type="SUPFAM" id="SSF51735">
    <property type="entry name" value="NAD(P)-binding Rossmann-fold domains"/>
    <property type="match status" value="1"/>
</dbReference>
<evidence type="ECO:0000256" key="1">
    <source>
        <dbReference type="ARBA" id="ARBA00009353"/>
    </source>
</evidence>
<dbReference type="EMBL" id="JBHTGQ010000028">
    <property type="protein sequence ID" value="MFC7750762.1"/>
    <property type="molecule type" value="Genomic_DNA"/>
</dbReference>
<dbReference type="InterPro" id="IPR010099">
    <property type="entry name" value="SDR39U1"/>
</dbReference>
<comment type="caution">
    <text evidence="4">The sequence shown here is derived from an EMBL/GenBank/DDBJ whole genome shotgun (WGS) entry which is preliminary data.</text>
</comment>
<comment type="similarity">
    <text evidence="1">Belongs to the NAD(P)-dependent epimerase/dehydratase family. SDR39U1 subfamily.</text>
</comment>
<organism evidence="4 5">
    <name type="scientific">Paenibacillus thermoaerophilus</name>
    <dbReference type="NCBI Taxonomy" id="1215385"/>
    <lineage>
        <taxon>Bacteria</taxon>
        <taxon>Bacillati</taxon>
        <taxon>Bacillota</taxon>
        <taxon>Bacilli</taxon>
        <taxon>Bacillales</taxon>
        <taxon>Paenibacillaceae</taxon>
        <taxon>Paenibacillus</taxon>
    </lineage>
</organism>
<dbReference type="PANTHER" id="PTHR11092:SF0">
    <property type="entry name" value="EPIMERASE FAMILY PROTEIN SDR39U1"/>
    <property type="match status" value="1"/>
</dbReference>
<dbReference type="Pfam" id="PF08338">
    <property type="entry name" value="DUF1731"/>
    <property type="match status" value="1"/>
</dbReference>
<evidence type="ECO:0000313" key="4">
    <source>
        <dbReference type="EMBL" id="MFC7750762.1"/>
    </source>
</evidence>
<dbReference type="PANTHER" id="PTHR11092">
    <property type="entry name" value="SUGAR NUCLEOTIDE EPIMERASE RELATED"/>
    <property type="match status" value="1"/>
</dbReference>
<accession>A0ABW2V3N3</accession>
<keyword evidence="5" id="KW-1185">Reference proteome</keyword>
<feature type="domain" description="NAD-dependent epimerase/dehydratase" evidence="2">
    <location>
        <begin position="4"/>
        <end position="131"/>
    </location>
</feature>
<dbReference type="RefSeq" id="WP_138789150.1">
    <property type="nucleotide sequence ID" value="NZ_JBHTGQ010000028.1"/>
</dbReference>
<sequence length="300" mass="33085">MRVAIAGGSGFIGKRLADALQAQGDEPILISRTAKAGQERGWKTLTWDELERLDRPLALDPPDAVVNLAGETINQRWTAAAKSRIIRSRVESTRRLFRWLRALNRYPSVFVQGSAIGYYGVSETATFDEQSPPGGGDFLSQVAQEWEQAADDNRIPGIRLVKLRTGLVLDGREGALPRILQPYRFFTGGRIGSGSQVYSWIHIDDLIGLILWTIRTESVQGAVNGTAPSPVTNDRFGRAVSSVLRRPHWLPVPGSVLKAALGEMSLLVLYGQRVIPSAALAGGYRFRHPELEEALRHLLR</sequence>
<evidence type="ECO:0000259" key="2">
    <source>
        <dbReference type="Pfam" id="PF01370"/>
    </source>
</evidence>
<proteinExistence type="inferred from homology"/>